<dbReference type="RefSeq" id="XP_011779352.1">
    <property type="nucleotide sequence ID" value="XM_011781050.1"/>
</dbReference>
<organism evidence="1 2">
    <name type="scientific">Trypanosoma brucei gambiense (strain MHOM/CI/86/DAL972)</name>
    <dbReference type="NCBI Taxonomy" id="679716"/>
    <lineage>
        <taxon>Eukaryota</taxon>
        <taxon>Discoba</taxon>
        <taxon>Euglenozoa</taxon>
        <taxon>Kinetoplastea</taxon>
        <taxon>Metakinetoplastina</taxon>
        <taxon>Trypanosomatida</taxon>
        <taxon>Trypanosomatidae</taxon>
        <taxon>Trypanosoma</taxon>
    </lineage>
</organism>
<dbReference type="KEGG" id="tbg:TbgDal_XI2050"/>
<sequence>MISKTNHRKHQTTVNNEKNRGKIHCVVEPPIALASSSFTSIFQMVQRQLYLIPKLMMYPIIKMRIHIKAGCCFHTLSTIKEILITIKIIDSINKSTHLSQPKKKVVRNVRRS</sequence>
<accession>D0A5Y7</accession>
<name>D0A5Y7_TRYB9</name>
<proteinExistence type="predicted"/>
<gene>
    <name evidence="1" type="ORF">TbgDal_XI2050</name>
</gene>
<dbReference type="AlphaFoldDB" id="D0A5Y7"/>
<protein>
    <submittedName>
        <fullName evidence="1">Uncharacterized protein</fullName>
    </submittedName>
</protein>
<evidence type="ECO:0000313" key="2">
    <source>
        <dbReference type="Proteomes" id="UP000002316"/>
    </source>
</evidence>
<dbReference type="EMBL" id="FN554974">
    <property type="protein sequence ID" value="CBH17088.1"/>
    <property type="molecule type" value="Genomic_DNA"/>
</dbReference>
<reference evidence="2" key="1">
    <citation type="journal article" date="2010" name="PLoS Negl. Trop. Dis.">
        <title>The genome sequence of Trypanosoma brucei gambiense, causative agent of chronic human african trypanosomiasis.</title>
        <authorList>
            <person name="Jackson A.P."/>
            <person name="Sanders M."/>
            <person name="Berry A."/>
            <person name="McQuillan J."/>
            <person name="Aslett M.A."/>
            <person name="Quail M.A."/>
            <person name="Chukualim B."/>
            <person name="Capewell P."/>
            <person name="MacLeod A."/>
            <person name="Melville S.E."/>
            <person name="Gibson W."/>
            <person name="Barry J.D."/>
            <person name="Berriman M."/>
            <person name="Hertz-Fowler C."/>
        </authorList>
    </citation>
    <scope>NUCLEOTIDE SEQUENCE [LARGE SCALE GENOMIC DNA]</scope>
    <source>
        <strain evidence="2">MHOM/CI/86/DAL972</strain>
    </source>
</reference>
<evidence type="ECO:0000313" key="1">
    <source>
        <dbReference type="EMBL" id="CBH17088.1"/>
    </source>
</evidence>
<dbReference type="GeneID" id="23867171"/>
<dbReference type="Proteomes" id="UP000002316">
    <property type="component" value="Chromosome 11"/>
</dbReference>